<gene>
    <name evidence="3" type="primary">LOC127750733</name>
</gene>
<dbReference type="Proteomes" id="UP000504606">
    <property type="component" value="Unplaced"/>
</dbReference>
<protein>
    <submittedName>
        <fullName evidence="3">Nascent polypeptide-associated complex subunit alpha, muscle-specific form-like</fullName>
    </submittedName>
</protein>
<feature type="compositionally biased region" description="Pro residues" evidence="1">
    <location>
        <begin position="251"/>
        <end position="267"/>
    </location>
</feature>
<evidence type="ECO:0000256" key="1">
    <source>
        <dbReference type="SAM" id="MobiDB-lite"/>
    </source>
</evidence>
<dbReference type="GeneID" id="127750733"/>
<accession>A0A9C6XS49</accession>
<feature type="region of interest" description="Disordered" evidence="1">
    <location>
        <begin position="1"/>
        <end position="347"/>
    </location>
</feature>
<feature type="compositionally biased region" description="Polar residues" evidence="1">
    <location>
        <begin position="20"/>
        <end position="29"/>
    </location>
</feature>
<dbReference type="AlphaFoldDB" id="A0A9C6XS49"/>
<organism evidence="2 3">
    <name type="scientific">Frankliniella occidentalis</name>
    <name type="common">Western flower thrips</name>
    <name type="synonym">Euthrips occidentalis</name>
    <dbReference type="NCBI Taxonomy" id="133901"/>
    <lineage>
        <taxon>Eukaryota</taxon>
        <taxon>Metazoa</taxon>
        <taxon>Ecdysozoa</taxon>
        <taxon>Arthropoda</taxon>
        <taxon>Hexapoda</taxon>
        <taxon>Insecta</taxon>
        <taxon>Pterygota</taxon>
        <taxon>Neoptera</taxon>
        <taxon>Paraneoptera</taxon>
        <taxon>Thysanoptera</taxon>
        <taxon>Terebrantia</taxon>
        <taxon>Thripoidea</taxon>
        <taxon>Thripidae</taxon>
        <taxon>Frankliniella</taxon>
    </lineage>
</organism>
<dbReference type="KEGG" id="foc:127750733"/>
<evidence type="ECO:0000313" key="2">
    <source>
        <dbReference type="Proteomes" id="UP000504606"/>
    </source>
</evidence>
<keyword evidence="2" id="KW-1185">Reference proteome</keyword>
<sequence>MRGASRSPVMTVTPLRPADITNTTNSNTAWGGRKPWGARQPPAAIQQQSFQRTLPARSPGRSPASPASSCSTAPFFITPAPSRDTTLRHPEGYQRGLPTSYPQSAPYPQGRAYGPPQRTPATTMQDTTHPRGGTTTTPLSSPAAYPQGRTFGPPQRSPASTVQDAPRTRGGTTAPLPSPATPRGGGYSPLPHHYVPATAPQRATPTYAPGPRAPTASRGPTPPRPAPGPSVAAPVIPDHIRRNSVQQAAPAPSPLAPKPSSWLPPPRVAGGAQSTAPTRGPTGALPAAPSRGPIGGPSTVPSVPPRGPIGALPAPPSRGPMGAQPAAPSRVPGTYPDQAGPPGLGSETRLTPVVKVISQRLVASSLLFPTVESA</sequence>
<proteinExistence type="predicted"/>
<evidence type="ECO:0000313" key="3">
    <source>
        <dbReference type="RefSeq" id="XP_052129073.1"/>
    </source>
</evidence>
<reference evidence="3" key="1">
    <citation type="submission" date="2025-08" db="UniProtKB">
        <authorList>
            <consortium name="RefSeq"/>
        </authorList>
    </citation>
    <scope>IDENTIFICATION</scope>
    <source>
        <tissue evidence="3">Whole organism</tissue>
    </source>
</reference>
<dbReference type="RefSeq" id="XP_052129073.1">
    <property type="nucleotide sequence ID" value="XM_052273113.1"/>
</dbReference>
<feature type="compositionally biased region" description="Pro residues" evidence="1">
    <location>
        <begin position="302"/>
        <end position="318"/>
    </location>
</feature>
<name>A0A9C6XS49_FRAOC</name>
<feature type="compositionally biased region" description="Low complexity" evidence="1">
    <location>
        <begin position="55"/>
        <end position="74"/>
    </location>
</feature>